<dbReference type="HOGENOM" id="CLU_3260425_0_0_1"/>
<gene>
    <name evidence="1" type="ORF">BofuT4_P070700.1</name>
</gene>
<evidence type="ECO:0000313" key="2">
    <source>
        <dbReference type="Proteomes" id="UP000008177"/>
    </source>
</evidence>
<organism evidence="1 2">
    <name type="scientific">Botryotinia fuckeliana (strain T4)</name>
    <name type="common">Noble rot fungus</name>
    <name type="synonym">Botrytis cinerea</name>
    <dbReference type="NCBI Taxonomy" id="999810"/>
    <lineage>
        <taxon>Eukaryota</taxon>
        <taxon>Fungi</taxon>
        <taxon>Dikarya</taxon>
        <taxon>Ascomycota</taxon>
        <taxon>Pezizomycotina</taxon>
        <taxon>Leotiomycetes</taxon>
        <taxon>Helotiales</taxon>
        <taxon>Sclerotiniaceae</taxon>
        <taxon>Botrytis</taxon>
    </lineage>
</organism>
<dbReference type="EMBL" id="FQ790251">
    <property type="protein sequence ID" value="CCD42994.1"/>
    <property type="molecule type" value="Genomic_DNA"/>
</dbReference>
<proteinExistence type="predicted"/>
<name>G2XQA6_BOTF4</name>
<dbReference type="AlphaFoldDB" id="G2XQA6"/>
<accession>G2XQA6</accession>
<protein>
    <submittedName>
        <fullName evidence="1">Uncharacterized protein</fullName>
    </submittedName>
</protein>
<evidence type="ECO:0000313" key="1">
    <source>
        <dbReference type="EMBL" id="CCD42994.1"/>
    </source>
</evidence>
<dbReference type="InParanoid" id="G2XQA6"/>
<dbReference type="Proteomes" id="UP000008177">
    <property type="component" value="Unplaced contigs"/>
</dbReference>
<reference evidence="2" key="1">
    <citation type="journal article" date="2011" name="PLoS Genet.">
        <title>Genomic analysis of the necrotrophic fungal pathogens Sclerotinia sclerotiorum and Botrytis cinerea.</title>
        <authorList>
            <person name="Amselem J."/>
            <person name="Cuomo C.A."/>
            <person name="van Kan J.A."/>
            <person name="Viaud M."/>
            <person name="Benito E.P."/>
            <person name="Couloux A."/>
            <person name="Coutinho P.M."/>
            <person name="de Vries R.P."/>
            <person name="Dyer P.S."/>
            <person name="Fillinger S."/>
            <person name="Fournier E."/>
            <person name="Gout L."/>
            <person name="Hahn M."/>
            <person name="Kohn L."/>
            <person name="Lapalu N."/>
            <person name="Plummer K.M."/>
            <person name="Pradier J.M."/>
            <person name="Quevillon E."/>
            <person name="Sharon A."/>
            <person name="Simon A."/>
            <person name="ten Have A."/>
            <person name="Tudzynski B."/>
            <person name="Tudzynski P."/>
            <person name="Wincker P."/>
            <person name="Andrew M."/>
            <person name="Anthouard V."/>
            <person name="Beever R.E."/>
            <person name="Beffa R."/>
            <person name="Benoit I."/>
            <person name="Bouzid O."/>
            <person name="Brault B."/>
            <person name="Chen Z."/>
            <person name="Choquer M."/>
            <person name="Collemare J."/>
            <person name="Cotton P."/>
            <person name="Danchin E.G."/>
            <person name="Da Silva C."/>
            <person name="Gautier A."/>
            <person name="Giraud C."/>
            <person name="Giraud T."/>
            <person name="Gonzalez C."/>
            <person name="Grossetete S."/>
            <person name="Guldener U."/>
            <person name="Henrissat B."/>
            <person name="Howlett B.J."/>
            <person name="Kodira C."/>
            <person name="Kretschmer M."/>
            <person name="Lappartient A."/>
            <person name="Leroch M."/>
            <person name="Levis C."/>
            <person name="Mauceli E."/>
            <person name="Neuveglise C."/>
            <person name="Oeser B."/>
            <person name="Pearson M."/>
            <person name="Poulain J."/>
            <person name="Poussereau N."/>
            <person name="Quesneville H."/>
            <person name="Rascle C."/>
            <person name="Schumacher J."/>
            <person name="Segurens B."/>
            <person name="Sexton A."/>
            <person name="Silva E."/>
            <person name="Sirven C."/>
            <person name="Soanes D.M."/>
            <person name="Talbot N.J."/>
            <person name="Templeton M."/>
            <person name="Yandava C."/>
            <person name="Yarden O."/>
            <person name="Zeng Q."/>
            <person name="Rollins J.A."/>
            <person name="Lebrun M.H."/>
            <person name="Dickman M."/>
        </authorList>
    </citation>
    <scope>NUCLEOTIDE SEQUENCE [LARGE SCALE GENOMIC DNA]</scope>
    <source>
        <strain evidence="2">T4</strain>
    </source>
</reference>
<sequence>MSYRFEICPRVLAKQVFTSRYLLFNLSSLFMEQKYLNLELKL</sequence>